<evidence type="ECO:0000313" key="2">
    <source>
        <dbReference type="EMBL" id="KAF4595247.1"/>
    </source>
</evidence>
<protein>
    <submittedName>
        <fullName evidence="2">Sam-dependent methyltransferase</fullName>
    </submittedName>
</protein>
<dbReference type="GO" id="GO:0008168">
    <property type="term" value="F:methyltransferase activity"/>
    <property type="evidence" value="ECO:0007669"/>
    <property type="project" value="UniProtKB-KW"/>
</dbReference>
<evidence type="ECO:0000259" key="1">
    <source>
        <dbReference type="Pfam" id="PF08242"/>
    </source>
</evidence>
<dbReference type="OrthoDB" id="10061782at2759"/>
<sequence>MASQQPPRPNSSAGAALYTPWFLKVYDFVLLRLVNPLIWNFPAERELIPLLKSVLVGSRHLDIGVGTGFYPAQALASTDGSACEQMTLVDLNVNALDLAARTIRTASKGKVSVTTIQADILAPPLPSGVGKDYDSISLFYLIHCLPGPSDVKVRTVADAVAPLLAVDGTLVGATVLGRGKRLVGIHMIAS</sequence>
<keyword evidence="3" id="KW-1185">Reference proteome</keyword>
<dbReference type="Proteomes" id="UP000562929">
    <property type="component" value="Unassembled WGS sequence"/>
</dbReference>
<keyword evidence="2" id="KW-0808">Transferase</keyword>
<dbReference type="InterPro" id="IPR013217">
    <property type="entry name" value="Methyltransf_12"/>
</dbReference>
<reference evidence="2 3" key="1">
    <citation type="journal article" date="2020" name="G3 (Bethesda)">
        <title>Genetic Underpinnings of Host Manipulation by Ophiocordyceps as Revealed by Comparative Transcriptomics.</title>
        <authorList>
            <person name="Will I."/>
            <person name="Das B."/>
            <person name="Trinh T."/>
            <person name="Brachmann A."/>
            <person name="Ohm R.A."/>
            <person name="de Bekker C."/>
        </authorList>
    </citation>
    <scope>NUCLEOTIDE SEQUENCE [LARGE SCALE GENOMIC DNA]</scope>
    <source>
        <strain evidence="2 3">EC05</strain>
    </source>
</reference>
<dbReference type="AlphaFoldDB" id="A0A8H4QD25"/>
<dbReference type="Gene3D" id="3.40.50.150">
    <property type="entry name" value="Vaccinia Virus protein VP39"/>
    <property type="match status" value="1"/>
</dbReference>
<dbReference type="SUPFAM" id="SSF53335">
    <property type="entry name" value="S-adenosyl-L-methionine-dependent methyltransferases"/>
    <property type="match status" value="1"/>
</dbReference>
<dbReference type="GO" id="GO:0032259">
    <property type="term" value="P:methylation"/>
    <property type="evidence" value="ECO:0007669"/>
    <property type="project" value="UniProtKB-KW"/>
</dbReference>
<proteinExistence type="predicted"/>
<organism evidence="2 3">
    <name type="scientific">Ophiocordyceps camponoti-floridani</name>
    <dbReference type="NCBI Taxonomy" id="2030778"/>
    <lineage>
        <taxon>Eukaryota</taxon>
        <taxon>Fungi</taxon>
        <taxon>Dikarya</taxon>
        <taxon>Ascomycota</taxon>
        <taxon>Pezizomycotina</taxon>
        <taxon>Sordariomycetes</taxon>
        <taxon>Hypocreomycetidae</taxon>
        <taxon>Hypocreales</taxon>
        <taxon>Ophiocordycipitaceae</taxon>
        <taxon>Ophiocordyceps</taxon>
    </lineage>
</organism>
<name>A0A8H4QD25_9HYPO</name>
<dbReference type="EMBL" id="JAACLJ010000001">
    <property type="protein sequence ID" value="KAF4595247.1"/>
    <property type="molecule type" value="Genomic_DNA"/>
</dbReference>
<keyword evidence="2" id="KW-0489">Methyltransferase</keyword>
<comment type="caution">
    <text evidence="2">The sequence shown here is derived from an EMBL/GenBank/DDBJ whole genome shotgun (WGS) entry which is preliminary data.</text>
</comment>
<feature type="domain" description="Methyltransferase type 12" evidence="1">
    <location>
        <begin position="61"/>
        <end position="169"/>
    </location>
</feature>
<accession>A0A8H4QD25</accession>
<evidence type="ECO:0000313" key="3">
    <source>
        <dbReference type="Proteomes" id="UP000562929"/>
    </source>
</evidence>
<dbReference type="InterPro" id="IPR029063">
    <property type="entry name" value="SAM-dependent_MTases_sf"/>
</dbReference>
<gene>
    <name evidence="2" type="ORF">GQ602_000860</name>
</gene>
<dbReference type="Pfam" id="PF08242">
    <property type="entry name" value="Methyltransf_12"/>
    <property type="match status" value="1"/>
</dbReference>